<evidence type="ECO:0000256" key="5">
    <source>
        <dbReference type="PIRSR" id="PIRSR600821-52"/>
    </source>
</evidence>
<feature type="binding site" evidence="5">
    <location>
        <position position="130"/>
    </location>
    <ligand>
        <name>substrate</name>
    </ligand>
</feature>
<dbReference type="Gene3D" id="2.40.37.10">
    <property type="entry name" value="Lyase, Ornithine Decarboxylase, Chain A, domain 1"/>
    <property type="match status" value="1"/>
</dbReference>
<feature type="modified residue" description="N6-(pyridoxal phosphate)lysine" evidence="4">
    <location>
        <position position="31"/>
    </location>
</feature>
<evidence type="ECO:0000259" key="6">
    <source>
        <dbReference type="SMART" id="SM01005"/>
    </source>
</evidence>
<evidence type="ECO:0000313" key="8">
    <source>
        <dbReference type="Proteomes" id="UP000236151"/>
    </source>
</evidence>
<dbReference type="InterPro" id="IPR011079">
    <property type="entry name" value="Ala_racemase_C"/>
</dbReference>
<dbReference type="Gene3D" id="3.20.20.10">
    <property type="entry name" value="Alanine racemase"/>
    <property type="match status" value="1"/>
</dbReference>
<dbReference type="EMBL" id="NIOJ01000012">
    <property type="protein sequence ID" value="PNU00330.1"/>
    <property type="molecule type" value="Genomic_DNA"/>
</dbReference>
<evidence type="ECO:0000313" key="7">
    <source>
        <dbReference type="EMBL" id="PNU00330.1"/>
    </source>
</evidence>
<dbReference type="PANTHER" id="PTHR30511:SF0">
    <property type="entry name" value="ALANINE RACEMASE, CATABOLIC-RELATED"/>
    <property type="match status" value="1"/>
</dbReference>
<proteinExistence type="predicted"/>
<dbReference type="OrthoDB" id="2081341at2"/>
<dbReference type="Pfam" id="PF00842">
    <property type="entry name" value="Ala_racemase_C"/>
    <property type="match status" value="1"/>
</dbReference>
<dbReference type="KEGG" id="cthd:CDO33_14090"/>
<dbReference type="Pfam" id="PF01168">
    <property type="entry name" value="Ala_racemase_N"/>
    <property type="match status" value="1"/>
</dbReference>
<evidence type="ECO:0000256" key="4">
    <source>
        <dbReference type="PIRSR" id="PIRSR600821-50"/>
    </source>
</evidence>
<dbReference type="PROSITE" id="PS00395">
    <property type="entry name" value="ALANINE_RACEMASE"/>
    <property type="match status" value="1"/>
</dbReference>
<dbReference type="InterPro" id="IPR020622">
    <property type="entry name" value="Ala_racemase_pyridoxalP-BS"/>
</dbReference>
<dbReference type="PRINTS" id="PR00992">
    <property type="entry name" value="ALARACEMASE"/>
</dbReference>
<dbReference type="GO" id="GO:0006522">
    <property type="term" value="P:alanine metabolic process"/>
    <property type="evidence" value="ECO:0007669"/>
    <property type="project" value="InterPro"/>
</dbReference>
<gene>
    <name evidence="7" type="primary">alr</name>
    <name evidence="7" type="ORF">CDQ84_06495</name>
</gene>
<accession>A0A2K2FNH6</accession>
<dbReference type="InterPro" id="IPR029066">
    <property type="entry name" value="PLP-binding_barrel"/>
</dbReference>
<protein>
    <submittedName>
        <fullName evidence="7">Alanine racemase</fullName>
    </submittedName>
</protein>
<dbReference type="GO" id="GO:0008784">
    <property type="term" value="F:alanine racemase activity"/>
    <property type="evidence" value="ECO:0007669"/>
    <property type="project" value="InterPro"/>
</dbReference>
<dbReference type="NCBIfam" id="TIGR00492">
    <property type="entry name" value="alr"/>
    <property type="match status" value="1"/>
</dbReference>
<sequence length="361" mass="40948">MKTLVIEKEKLKHNIDILKSMTSSTIIAVLKGNGYGLGIVEFARFLLDNGIDYFAVSEISEAIKLREEGFENNILLLTPASSDEEAETIVQYNIIPSIGSLNSATLINEAGKRLDRIIDVHLKIDTGFGRFGFIWNSIGDCHSFLKSLENIRIVGTYSHLSFSFSKKAKLIQVQYERFLKCVEGLNQNGIRTGMLHIANSCAFLQYESMHLDAVRIGSAFLGRIPIENKYGLNRIGYMKSKIIELKELPKGYYIGYANTYKTKRPTRIGIVPVGYKDGFGVEKTKDTFRFLDILRYIYHDLKLFNKRIYVRVKGKKAKVLGRISMYNIVIDTTDLDVSIGDEVLLDVNPVLIETSIKREYL</sequence>
<name>A0A2K2FNH6_9CLOT</name>
<dbReference type="Proteomes" id="UP000236151">
    <property type="component" value="Unassembled WGS sequence"/>
</dbReference>
<dbReference type="RefSeq" id="WP_103080919.1">
    <property type="nucleotide sequence ID" value="NZ_CP021850.1"/>
</dbReference>
<dbReference type="SUPFAM" id="SSF50621">
    <property type="entry name" value="Alanine racemase C-terminal domain-like"/>
    <property type="match status" value="1"/>
</dbReference>
<dbReference type="InterPro" id="IPR009006">
    <property type="entry name" value="Ala_racemase/Decarboxylase_C"/>
</dbReference>
<dbReference type="AlphaFoldDB" id="A0A2K2FNH6"/>
<keyword evidence="3" id="KW-0413">Isomerase</keyword>
<dbReference type="PANTHER" id="PTHR30511">
    <property type="entry name" value="ALANINE RACEMASE"/>
    <property type="match status" value="1"/>
</dbReference>
<dbReference type="SMART" id="SM01005">
    <property type="entry name" value="Ala_racemase_C"/>
    <property type="match status" value="1"/>
</dbReference>
<dbReference type="GO" id="GO:0005829">
    <property type="term" value="C:cytosol"/>
    <property type="evidence" value="ECO:0007669"/>
    <property type="project" value="TreeGrafter"/>
</dbReference>
<reference evidence="7 8" key="1">
    <citation type="submission" date="2017-06" db="EMBL/GenBank/DDBJ databases">
        <title>Investigating the central metabolism of Clostridium thermosuccinogenes.</title>
        <authorList>
            <person name="Koendjbiharie J.G."/>
            <person name="van Kranenburg R."/>
        </authorList>
    </citation>
    <scope>NUCLEOTIDE SEQUENCE [LARGE SCALE GENOMIC DNA]</scope>
    <source>
        <strain evidence="7 8">DSM 5806</strain>
    </source>
</reference>
<keyword evidence="8" id="KW-1185">Reference proteome</keyword>
<keyword evidence="2 4" id="KW-0663">Pyridoxal phosphate</keyword>
<dbReference type="CDD" id="cd00430">
    <property type="entry name" value="PLPDE_III_AR"/>
    <property type="match status" value="1"/>
</dbReference>
<evidence type="ECO:0000256" key="1">
    <source>
        <dbReference type="ARBA" id="ARBA00001933"/>
    </source>
</evidence>
<dbReference type="InterPro" id="IPR000821">
    <property type="entry name" value="Ala_racemase"/>
</dbReference>
<dbReference type="GO" id="GO:0030170">
    <property type="term" value="F:pyridoxal phosphate binding"/>
    <property type="evidence" value="ECO:0007669"/>
    <property type="project" value="TreeGrafter"/>
</dbReference>
<comment type="cofactor">
    <cofactor evidence="1 4">
        <name>pyridoxal 5'-phosphate</name>
        <dbReference type="ChEBI" id="CHEBI:597326"/>
    </cofactor>
</comment>
<feature type="domain" description="Alanine racemase C-terminal" evidence="6">
    <location>
        <begin position="235"/>
        <end position="361"/>
    </location>
</feature>
<dbReference type="FunFam" id="3.20.20.10:FF:000002">
    <property type="entry name" value="Alanine racemase"/>
    <property type="match status" value="1"/>
</dbReference>
<dbReference type="SUPFAM" id="SSF51419">
    <property type="entry name" value="PLP-binding barrel"/>
    <property type="match status" value="1"/>
</dbReference>
<organism evidence="7 8">
    <name type="scientific">Clostridium thermosuccinogenes</name>
    <dbReference type="NCBI Taxonomy" id="84032"/>
    <lineage>
        <taxon>Bacteria</taxon>
        <taxon>Bacillati</taxon>
        <taxon>Bacillota</taxon>
        <taxon>Clostridia</taxon>
        <taxon>Eubacteriales</taxon>
        <taxon>Clostridiaceae</taxon>
        <taxon>Clostridium</taxon>
    </lineage>
</organism>
<evidence type="ECO:0000256" key="2">
    <source>
        <dbReference type="ARBA" id="ARBA00022898"/>
    </source>
</evidence>
<dbReference type="InterPro" id="IPR001608">
    <property type="entry name" value="Ala_racemase_N"/>
</dbReference>
<feature type="binding site" evidence="5">
    <location>
        <position position="325"/>
    </location>
    <ligand>
        <name>substrate</name>
    </ligand>
</feature>
<comment type="caution">
    <text evidence="7">The sequence shown here is derived from an EMBL/GenBank/DDBJ whole genome shotgun (WGS) entry which is preliminary data.</text>
</comment>
<evidence type="ECO:0000256" key="3">
    <source>
        <dbReference type="ARBA" id="ARBA00023235"/>
    </source>
</evidence>